<dbReference type="SUPFAM" id="SSF102215">
    <property type="entry name" value="Creatininase"/>
    <property type="match status" value="1"/>
</dbReference>
<gene>
    <name evidence="1" type="ORF">UFOPK2288_01165</name>
</gene>
<proteinExistence type="predicted"/>
<dbReference type="Gene3D" id="3.40.50.10310">
    <property type="entry name" value="Creatininase"/>
    <property type="match status" value="1"/>
</dbReference>
<dbReference type="InterPro" id="IPR024087">
    <property type="entry name" value="Creatininase-like_sf"/>
</dbReference>
<organism evidence="1">
    <name type="scientific">freshwater metagenome</name>
    <dbReference type="NCBI Taxonomy" id="449393"/>
    <lineage>
        <taxon>unclassified sequences</taxon>
        <taxon>metagenomes</taxon>
        <taxon>ecological metagenomes</taxon>
    </lineage>
</organism>
<sequence>MTSWSCIDFRAGGPVGIALDFKRDSKHGIMGDPTVATAEKGKRIYEDAKKAIHSCIEELFAVKKSQLLRD</sequence>
<name>A0A6J6MLL6_9ZZZZ</name>
<dbReference type="AlphaFoldDB" id="A0A6J6MLL6"/>
<dbReference type="EMBL" id="CAEZWS010000092">
    <property type="protein sequence ID" value="CAB4673545.1"/>
    <property type="molecule type" value="Genomic_DNA"/>
</dbReference>
<reference evidence="1" key="1">
    <citation type="submission" date="2020-05" db="EMBL/GenBank/DDBJ databases">
        <authorList>
            <person name="Chiriac C."/>
            <person name="Salcher M."/>
            <person name="Ghai R."/>
            <person name="Kavagutti S V."/>
        </authorList>
    </citation>
    <scope>NUCLEOTIDE SEQUENCE</scope>
</reference>
<accession>A0A6J6MLL6</accession>
<protein>
    <submittedName>
        <fullName evidence="1">Unannotated protein</fullName>
    </submittedName>
</protein>
<evidence type="ECO:0000313" key="1">
    <source>
        <dbReference type="EMBL" id="CAB4673545.1"/>
    </source>
</evidence>